<evidence type="ECO:0000259" key="2">
    <source>
        <dbReference type="Pfam" id="PF01738"/>
    </source>
</evidence>
<dbReference type="InterPro" id="IPR002925">
    <property type="entry name" value="Dienelactn_hydro"/>
</dbReference>
<dbReference type="PANTHER" id="PTHR47381:SF3">
    <property type="entry name" value="ALPHA_BETA-HYDROLASES SUPERFAMILY PROTEIN"/>
    <property type="match status" value="1"/>
</dbReference>
<evidence type="ECO:0000313" key="4">
    <source>
        <dbReference type="EMBL" id="XBH05136.1"/>
    </source>
</evidence>
<dbReference type="GO" id="GO:0016788">
    <property type="term" value="F:hydrolase activity, acting on ester bonds"/>
    <property type="evidence" value="ECO:0007669"/>
    <property type="project" value="UniProtKB-ARBA"/>
</dbReference>
<dbReference type="InterPro" id="IPR036514">
    <property type="entry name" value="SGNH_hydro_sf"/>
</dbReference>
<reference evidence="4" key="1">
    <citation type="submission" date="2024-05" db="EMBL/GenBank/DDBJ databases">
        <title>Planctomycetes of the genus Singulisphaera possess chitinolytic capabilities.</title>
        <authorList>
            <person name="Ivanova A."/>
        </authorList>
    </citation>
    <scope>NUCLEOTIDE SEQUENCE</scope>
    <source>
        <strain evidence="4">Ch08T</strain>
    </source>
</reference>
<feature type="chain" id="PRO_5043459127" evidence="1">
    <location>
        <begin position="21"/>
        <end position="595"/>
    </location>
</feature>
<sequence>MRVPGFLVSMALVLITSASAQEPSSTAAKAKLPKVMLVGDSIRLGYAPKVIERLKGKAIVVSLQANGGDSANVLKQLEGCIREQPDVIHFNSGLHDLKRFKADGSHQVELASYAENLKTIVARLRAETKAGLVFANTTPIIDARHALRKANFDRVEADVKRYNETAEQVMRQAGVPVHDLHWVVEQGGAETMLGKDGTHYTPAASDRLAEAVTDVVLRQLKIVGYRPLPKPAAGPEAAKEYRKAEALRDREVPEVYRNLKAKEFPVPEDANAWKARRPELLKAVVGTLGELPPRPSPARVRVISRELHPGYTLEKADLENGVDGQVTTLLLIPEGRTGPVPAILWLHSSTPDKTQLVIPGTNGGDESLGEAYVKAGYAVLAPDSYWHGDRVGTGPSGSTETGKVEQESLHKWNLWFGRTLWGMMVRDDQVALDYLCSRPEVDKTRIGATGMSMGSTRAWWLAAVDDRVAAVVAIACLTRYQNLIAHGNLRAHGLYYFANGLLNHCDTEGVLALIAPRPFLALTGDLDYGSPADGIRDLERLVGQTYKAVGAEDRFRSILYPDLGHVYSPQMRAEMFSFFGEWLKPTPAAPVHATP</sequence>
<dbReference type="Pfam" id="PF01738">
    <property type="entry name" value="DLH"/>
    <property type="match status" value="1"/>
</dbReference>
<dbReference type="Pfam" id="PF13472">
    <property type="entry name" value="Lipase_GDSL_2"/>
    <property type="match status" value="1"/>
</dbReference>
<dbReference type="Gene3D" id="3.40.50.1110">
    <property type="entry name" value="SGNH hydrolase"/>
    <property type="match status" value="1"/>
</dbReference>
<dbReference type="InterPro" id="IPR029058">
    <property type="entry name" value="AB_hydrolase_fold"/>
</dbReference>
<dbReference type="EMBL" id="CP155447">
    <property type="protein sequence ID" value="XBH05136.1"/>
    <property type="molecule type" value="Genomic_DNA"/>
</dbReference>
<feature type="domain" description="SGNH hydrolase-type esterase" evidence="3">
    <location>
        <begin position="45"/>
        <end position="204"/>
    </location>
</feature>
<dbReference type="AlphaFoldDB" id="A0AAU7CIS1"/>
<organism evidence="4">
    <name type="scientific">Singulisphaera sp. Ch08</name>
    <dbReference type="NCBI Taxonomy" id="3120278"/>
    <lineage>
        <taxon>Bacteria</taxon>
        <taxon>Pseudomonadati</taxon>
        <taxon>Planctomycetota</taxon>
        <taxon>Planctomycetia</taxon>
        <taxon>Isosphaerales</taxon>
        <taxon>Isosphaeraceae</taxon>
        <taxon>Singulisphaera</taxon>
    </lineage>
</organism>
<accession>A0AAU7CIS1</accession>
<feature type="domain" description="Dienelactone hydrolase" evidence="2">
    <location>
        <begin position="368"/>
        <end position="474"/>
    </location>
</feature>
<dbReference type="SUPFAM" id="SSF52266">
    <property type="entry name" value="SGNH hydrolase"/>
    <property type="match status" value="1"/>
</dbReference>
<dbReference type="RefSeq" id="WP_406697937.1">
    <property type="nucleotide sequence ID" value="NZ_CP155447.1"/>
</dbReference>
<keyword evidence="1" id="KW-0732">Signal</keyword>
<evidence type="ECO:0000259" key="3">
    <source>
        <dbReference type="Pfam" id="PF13472"/>
    </source>
</evidence>
<evidence type="ECO:0000256" key="1">
    <source>
        <dbReference type="SAM" id="SignalP"/>
    </source>
</evidence>
<dbReference type="InterPro" id="IPR013830">
    <property type="entry name" value="SGNH_hydro"/>
</dbReference>
<dbReference type="PANTHER" id="PTHR47381">
    <property type="entry name" value="ALPHA/BETA-HYDROLASES SUPERFAMILY PROTEIN"/>
    <property type="match status" value="1"/>
</dbReference>
<proteinExistence type="predicted"/>
<gene>
    <name evidence="4" type="ORF">V5E97_03700</name>
</gene>
<feature type="signal peptide" evidence="1">
    <location>
        <begin position="1"/>
        <end position="20"/>
    </location>
</feature>
<dbReference type="Gene3D" id="3.40.50.1820">
    <property type="entry name" value="alpha/beta hydrolase"/>
    <property type="match status" value="1"/>
</dbReference>
<dbReference type="SUPFAM" id="SSF53474">
    <property type="entry name" value="alpha/beta-Hydrolases"/>
    <property type="match status" value="1"/>
</dbReference>
<dbReference type="CDD" id="cd00229">
    <property type="entry name" value="SGNH_hydrolase"/>
    <property type="match status" value="1"/>
</dbReference>
<protein>
    <submittedName>
        <fullName evidence="4">GDSL-type esterase/lipase family protein</fullName>
    </submittedName>
</protein>
<name>A0AAU7CIS1_9BACT</name>